<feature type="region of interest" description="Disordered" evidence="1">
    <location>
        <begin position="28"/>
        <end position="76"/>
    </location>
</feature>
<accession>A0ABP5YLR9</accession>
<reference evidence="3" key="1">
    <citation type="journal article" date="2019" name="Int. J. Syst. Evol. Microbiol.">
        <title>The Global Catalogue of Microorganisms (GCM) 10K type strain sequencing project: providing services to taxonomists for standard genome sequencing and annotation.</title>
        <authorList>
            <consortium name="The Broad Institute Genomics Platform"/>
            <consortium name="The Broad Institute Genome Sequencing Center for Infectious Disease"/>
            <person name="Wu L."/>
            <person name="Ma J."/>
        </authorList>
    </citation>
    <scope>NUCLEOTIDE SEQUENCE [LARGE SCALE GENOMIC DNA]</scope>
    <source>
        <strain evidence="3">JCM 6307</strain>
    </source>
</reference>
<dbReference type="Proteomes" id="UP001501358">
    <property type="component" value="Unassembled WGS sequence"/>
</dbReference>
<gene>
    <name evidence="2" type="ORF">GCM10010406_18500</name>
</gene>
<proteinExistence type="predicted"/>
<sequence>MWCTVTGDERAQRDVLSLLVPGVPAGELPRLRERLGGEGLPRPASGPEPGGDGCGSDDSAPSPAGALRAALAAPRPSGLGPLAAAARKAGPLDDDLALALLERARPARTLPALLGEDVRPDGRTAARLRELAARHPGADPARWRGLHDALATHRGTLPELLAAEPEAAPEPADGPAPLPPRSVPATLALLLEHTAPEQTAAALRALPDAAVRELLAGGSLPGPALTAAVTGHGDSRSRTALAAHPRLDARVLKQLVAADDPAVNAAVYRNPRCTPSLRRAIAHRLDRVPLDEGLRAELLSPGADVPATWHTPLLACGDPELVARALSRGVRRAAQRHALVRVLESRGPDAVRRLLSDASARPHLHAQVRAEAEAALEEPDGAARLRADGEPYDDPAALPRLLRTVRGTSTLRDLLNEPYVHDFPALAAAHRQSPFMPKAAEELLRHEDATDADRADLLLNVLNAPWRTGGRYGGNTAPPARRLADEPLDDAAPEWAEGMARAGLLDPAALVHPARPAARAAGALAALAERGLLTDDARRALHSAARDHLAGRPDAWAALLRMLPGFTGSLAELVAAAGQTAAPGPPAAPDSGTPAGRPRRPGPAAVRARTPGTPELPEPPELPESSEFPDEPRGERQRAALGALDLLIRLAPGDAPLPDDPGSLRYLARHHPADNPGGESPAWLVKACEAAGIAPEDGWHTPPPWAQALAEPARARDADAARHTLETAYLHGVLRADDLLHTLPAPWLVRRPHDWYRLAFPVAWENALAAFLDHELGDDPDAWLRLAAAAREEMRAETRRPPHGATWPELLERSRTRTGAPAPEEWAPMADHAAVDYGPSSRNPAPTTPDEALRLLAGGNHLWLWPLGTLLGLAGPRALTAVLPRLGPDGPWLLAAHLLRHRPTPRAAFDHLLRQRDPQALRVLAVQGRWLDDGLEQRLADLRDPDTDLALLHHTQDRHVRRRVVTAPGPVAGRLLPGLRDAPSAAPPGGALWLESAEPDLIEAVLVRTGRHLDLAQQLTGCLNLLRHGGPRRLGDLVGRGVLGRAATRLCQKALAGPDPAAMLRARLDRELSPARLAARLRRSDHPWRTAELLGNRPAAWDWYGLEAEHHKDPVPHWAEVVRHPAAPRDLVLRHSEHLPAPGRHRTPADPRLTRARLRHGLGDHFHEPLTVQLDHLLGTGHLGGADMVREVAPAALVLDYLNGAGRRTDAPARVGAALAETAVLVRDRLGVDAAAWRRVVARLTERDPHWDPLAPVASLLAP</sequence>
<organism evidence="2 3">
    <name type="scientific">Streptomyces thermolineatus</name>
    <dbReference type="NCBI Taxonomy" id="44033"/>
    <lineage>
        <taxon>Bacteria</taxon>
        <taxon>Bacillati</taxon>
        <taxon>Actinomycetota</taxon>
        <taxon>Actinomycetes</taxon>
        <taxon>Kitasatosporales</taxon>
        <taxon>Streptomycetaceae</taxon>
        <taxon>Streptomyces</taxon>
    </lineage>
</organism>
<evidence type="ECO:0000313" key="3">
    <source>
        <dbReference type="Proteomes" id="UP001501358"/>
    </source>
</evidence>
<protein>
    <submittedName>
        <fullName evidence="2">Uncharacterized protein</fullName>
    </submittedName>
</protein>
<feature type="region of interest" description="Disordered" evidence="1">
    <location>
        <begin position="580"/>
        <end position="636"/>
    </location>
</feature>
<feature type="compositionally biased region" description="Low complexity" evidence="1">
    <location>
        <begin position="59"/>
        <end position="76"/>
    </location>
</feature>
<comment type="caution">
    <text evidence="2">The sequence shown here is derived from an EMBL/GenBank/DDBJ whole genome shotgun (WGS) entry which is preliminary data.</text>
</comment>
<evidence type="ECO:0000313" key="2">
    <source>
        <dbReference type="EMBL" id="GAA2482504.1"/>
    </source>
</evidence>
<name>A0ABP5YLR9_9ACTN</name>
<keyword evidence="3" id="KW-1185">Reference proteome</keyword>
<feature type="compositionally biased region" description="Low complexity" evidence="1">
    <location>
        <begin position="589"/>
        <end position="612"/>
    </location>
</feature>
<evidence type="ECO:0000256" key="1">
    <source>
        <dbReference type="SAM" id="MobiDB-lite"/>
    </source>
</evidence>
<dbReference type="EMBL" id="BAAATA010000008">
    <property type="protein sequence ID" value="GAA2482504.1"/>
    <property type="molecule type" value="Genomic_DNA"/>
</dbReference>